<feature type="region of interest" description="Disordered" evidence="1">
    <location>
        <begin position="60"/>
        <end position="87"/>
    </location>
</feature>
<evidence type="ECO:0000256" key="1">
    <source>
        <dbReference type="SAM" id="MobiDB-lite"/>
    </source>
</evidence>
<evidence type="ECO:0000313" key="2">
    <source>
        <dbReference type="EMBL" id="MBB5366381.1"/>
    </source>
</evidence>
<reference evidence="2 3" key="1">
    <citation type="submission" date="2020-08" db="EMBL/GenBank/DDBJ databases">
        <title>Genomic Encyclopedia of Type Strains, Phase IV (KMG-IV): sequencing the most valuable type-strain genomes for metagenomic binning, comparative biology and taxonomic classification.</title>
        <authorList>
            <person name="Goeker M."/>
        </authorList>
    </citation>
    <scope>NUCLEOTIDE SEQUENCE [LARGE SCALE GENOMIC DNA]</scope>
    <source>
        <strain evidence="2 3">DSM 27939</strain>
    </source>
</reference>
<comment type="caution">
    <text evidence="2">The sequence shown here is derived from an EMBL/GenBank/DDBJ whole genome shotgun (WGS) entry which is preliminary data.</text>
</comment>
<dbReference type="Proteomes" id="UP000552709">
    <property type="component" value="Unassembled WGS sequence"/>
</dbReference>
<dbReference type="EMBL" id="JACHFL010000039">
    <property type="protein sequence ID" value="MBB5366381.1"/>
    <property type="molecule type" value="Genomic_DNA"/>
</dbReference>
<protein>
    <submittedName>
        <fullName evidence="2">Uncharacterized protein</fullName>
    </submittedName>
</protein>
<dbReference type="AlphaFoldDB" id="A0A7W8K029"/>
<organism evidence="2 3">
    <name type="scientific">Deinococcus humi</name>
    <dbReference type="NCBI Taxonomy" id="662880"/>
    <lineage>
        <taxon>Bacteria</taxon>
        <taxon>Thermotogati</taxon>
        <taxon>Deinococcota</taxon>
        <taxon>Deinococci</taxon>
        <taxon>Deinococcales</taxon>
        <taxon>Deinococcaceae</taxon>
        <taxon>Deinococcus</taxon>
    </lineage>
</organism>
<keyword evidence="3" id="KW-1185">Reference proteome</keyword>
<evidence type="ECO:0000313" key="3">
    <source>
        <dbReference type="Proteomes" id="UP000552709"/>
    </source>
</evidence>
<dbReference type="CDD" id="cd22231">
    <property type="entry name" value="RHH_NikR_HicB-like"/>
    <property type="match status" value="1"/>
</dbReference>
<sequence length="156" mass="16665">MTKKHVGGRGRKAINKHQTFGVSLPPHLKAALDAAVTQEVSRSEVIAGLIEAHLLKAASAKRSSPTAEATAAQHKASKPSKTPTNLPAAVTVISQQMKRGLGWKPEKYEVAEKALAEGYTITRKADSANYTTEKGSVVSWRTIQALLKQGVVVTLD</sequence>
<proteinExistence type="predicted"/>
<accession>A0A7W8K029</accession>
<name>A0A7W8K029_9DEIO</name>
<dbReference type="RefSeq" id="WP_184138359.1">
    <property type="nucleotide sequence ID" value="NZ_JACHFL010000039.1"/>
</dbReference>
<gene>
    <name evidence="2" type="ORF">HNQ08_005510</name>
</gene>